<comment type="similarity">
    <text evidence="1">Belongs to the membrane fusion protein (MFP) (TC 8.A.1) family.</text>
</comment>
<accession>A0A1S6IZM3</accession>
<dbReference type="FunFam" id="2.40.30.170:FF:000010">
    <property type="entry name" value="Efflux RND transporter periplasmic adaptor subunit"/>
    <property type="match status" value="1"/>
</dbReference>
<dbReference type="InterPro" id="IPR058637">
    <property type="entry name" value="YknX-like_C"/>
</dbReference>
<dbReference type="InterPro" id="IPR058647">
    <property type="entry name" value="BSH_CzcB-like"/>
</dbReference>
<dbReference type="InterPro" id="IPR058792">
    <property type="entry name" value="Beta-barrel_RND_2"/>
</dbReference>
<dbReference type="Gene3D" id="1.10.287.470">
    <property type="entry name" value="Helix hairpin bin"/>
    <property type="match status" value="1"/>
</dbReference>
<feature type="domain" description="CusB-like beta-barrel" evidence="3">
    <location>
        <begin position="214"/>
        <end position="289"/>
    </location>
</feature>
<dbReference type="Pfam" id="PF25973">
    <property type="entry name" value="BSH_CzcB"/>
    <property type="match status" value="1"/>
</dbReference>
<reference evidence="6 7" key="1">
    <citation type="journal article" date="2016" name="Int. J. Syst. Evol. Microbiol.">
        <title>Desulfotomaculum ferrireducens sp. nov., a moderately thermophilic sulfate-reducing and dissimilatory Fe(III)-reducing bacterium isolated from compost.</title>
        <authorList>
            <person name="Yang G."/>
            <person name="Guo J."/>
            <person name="Zhuang L."/>
            <person name="Yuan Y."/>
            <person name="Zhou S."/>
        </authorList>
    </citation>
    <scope>NUCLEOTIDE SEQUENCE [LARGE SCALE GENOMIC DNA]</scope>
    <source>
        <strain evidence="6 7">GSS09</strain>
    </source>
</reference>
<dbReference type="OrthoDB" id="5392603at2"/>
<name>A0A1S6IZM3_9FIRM</name>
<dbReference type="Pfam" id="PF25989">
    <property type="entry name" value="YknX_C"/>
    <property type="match status" value="1"/>
</dbReference>
<dbReference type="STRING" id="1833852.B0537_14780"/>
<evidence type="ECO:0000313" key="6">
    <source>
        <dbReference type="EMBL" id="AQS60226.1"/>
    </source>
</evidence>
<dbReference type="SUPFAM" id="SSF111369">
    <property type="entry name" value="HlyD-like secretion proteins"/>
    <property type="match status" value="1"/>
</dbReference>
<dbReference type="GO" id="GO:0015562">
    <property type="term" value="F:efflux transmembrane transporter activity"/>
    <property type="evidence" value="ECO:0007669"/>
    <property type="project" value="TreeGrafter"/>
</dbReference>
<gene>
    <name evidence="6" type="ORF">B0537_14780</name>
</gene>
<dbReference type="KEGG" id="dfg:B0537_14780"/>
<dbReference type="AlphaFoldDB" id="A0A1S6IZM3"/>
<evidence type="ECO:0000256" key="2">
    <source>
        <dbReference type="SAM" id="Coils"/>
    </source>
</evidence>
<keyword evidence="2" id="KW-0175">Coiled coil</keyword>
<dbReference type="Gene3D" id="2.40.50.100">
    <property type="match status" value="1"/>
</dbReference>
<feature type="coiled-coil region" evidence="2">
    <location>
        <begin position="101"/>
        <end position="135"/>
    </location>
</feature>
<keyword evidence="7" id="KW-1185">Reference proteome</keyword>
<dbReference type="NCBIfam" id="TIGR01730">
    <property type="entry name" value="RND_mfp"/>
    <property type="match status" value="1"/>
</dbReference>
<dbReference type="RefSeq" id="WP_077715258.1">
    <property type="nucleotide sequence ID" value="NZ_CP019698.1"/>
</dbReference>
<sequence>MQSKWKLWLIPLAIILAFGLFRGGDIWGKGETSKAKPMQTVSTRAVTKTRVENTLLLTGSIEAINEAIISAKVSMGGRVSSILVENGDQVSAGQSLVVLDSQDYLNRLTAAEAALKIAEANLTTALADYRRYQELYRQGAISAKEFEAMEAAYAIAEAQVSSAAATVATHQEDLKNTTIISPISGLVANRNVKTGQMVSPQSGPLMTVQDISSVYVVVNIEQKDLAVIKKGLPAEIRVDAFGDKIFHGVVEVINPVANEGARVFATKIKVANGEGLLKPGMFAKAEIKTGEAVEVLTIPQGALTTKQGLYFVFIPDGDRVKRVQVEIGQVINQLVEVKKGLSEGQQVVVTNVNKLMDQEKVNFAK</sequence>
<evidence type="ECO:0000259" key="3">
    <source>
        <dbReference type="Pfam" id="PF25954"/>
    </source>
</evidence>
<evidence type="ECO:0000313" key="7">
    <source>
        <dbReference type="Proteomes" id="UP000189464"/>
    </source>
</evidence>
<dbReference type="InterPro" id="IPR006143">
    <property type="entry name" value="RND_pump_MFP"/>
</dbReference>
<evidence type="ECO:0000259" key="5">
    <source>
        <dbReference type="Pfam" id="PF25989"/>
    </source>
</evidence>
<organism evidence="6 7">
    <name type="scientific">Desulforamulus ferrireducens</name>
    <dbReference type="NCBI Taxonomy" id="1833852"/>
    <lineage>
        <taxon>Bacteria</taxon>
        <taxon>Bacillati</taxon>
        <taxon>Bacillota</taxon>
        <taxon>Clostridia</taxon>
        <taxon>Eubacteriales</taxon>
        <taxon>Peptococcaceae</taxon>
        <taxon>Desulforamulus</taxon>
    </lineage>
</organism>
<dbReference type="EMBL" id="CP019698">
    <property type="protein sequence ID" value="AQS60226.1"/>
    <property type="molecule type" value="Genomic_DNA"/>
</dbReference>
<dbReference type="Proteomes" id="UP000189464">
    <property type="component" value="Chromosome"/>
</dbReference>
<dbReference type="Gene3D" id="2.40.420.20">
    <property type="match status" value="1"/>
</dbReference>
<evidence type="ECO:0000259" key="4">
    <source>
        <dbReference type="Pfam" id="PF25973"/>
    </source>
</evidence>
<evidence type="ECO:0000256" key="1">
    <source>
        <dbReference type="ARBA" id="ARBA00009477"/>
    </source>
</evidence>
<protein>
    <submittedName>
        <fullName evidence="6">Efflux transporter periplasmic adaptor subunit</fullName>
    </submittedName>
</protein>
<dbReference type="GO" id="GO:1990281">
    <property type="term" value="C:efflux pump complex"/>
    <property type="evidence" value="ECO:0007669"/>
    <property type="project" value="TreeGrafter"/>
</dbReference>
<proteinExistence type="inferred from homology"/>
<feature type="domain" description="CzcB-like barrel-sandwich hybrid" evidence="4">
    <location>
        <begin position="74"/>
        <end position="202"/>
    </location>
</feature>
<dbReference type="PANTHER" id="PTHR30469">
    <property type="entry name" value="MULTIDRUG RESISTANCE PROTEIN MDTA"/>
    <property type="match status" value="1"/>
</dbReference>
<dbReference type="Pfam" id="PF25954">
    <property type="entry name" value="Beta-barrel_RND_2"/>
    <property type="match status" value="1"/>
</dbReference>
<feature type="domain" description="YknX-like C-terminal permuted SH3-like" evidence="5">
    <location>
        <begin position="295"/>
        <end position="362"/>
    </location>
</feature>
<dbReference type="Gene3D" id="2.40.30.170">
    <property type="match status" value="1"/>
</dbReference>